<dbReference type="PROSITE" id="PS51184">
    <property type="entry name" value="JMJC"/>
    <property type="match status" value="1"/>
</dbReference>
<organism evidence="2">
    <name type="scientific">Capitella teleta</name>
    <name type="common">Polychaete worm</name>
    <dbReference type="NCBI Taxonomy" id="283909"/>
    <lineage>
        <taxon>Eukaryota</taxon>
        <taxon>Metazoa</taxon>
        <taxon>Spiralia</taxon>
        <taxon>Lophotrochozoa</taxon>
        <taxon>Annelida</taxon>
        <taxon>Polychaeta</taxon>
        <taxon>Sedentaria</taxon>
        <taxon>Scolecida</taxon>
        <taxon>Capitellidae</taxon>
        <taxon>Capitella</taxon>
    </lineage>
</organism>
<accession>R7U441</accession>
<gene>
    <name evidence="2" type="ORF">CAPTEDRAFT_205549</name>
</gene>
<dbReference type="AlphaFoldDB" id="R7U441"/>
<dbReference type="SMART" id="SM00558">
    <property type="entry name" value="JmjC"/>
    <property type="match status" value="1"/>
</dbReference>
<dbReference type="PANTHER" id="PTHR12461">
    <property type="entry name" value="HYPOXIA-INDUCIBLE FACTOR 1 ALPHA INHIBITOR-RELATED"/>
    <property type="match status" value="1"/>
</dbReference>
<dbReference type="HOGENOM" id="CLU_016785_9_3_1"/>
<dbReference type="Gene3D" id="2.60.120.650">
    <property type="entry name" value="Cupin"/>
    <property type="match status" value="1"/>
</dbReference>
<dbReference type="SUPFAM" id="SSF51197">
    <property type="entry name" value="Clavaminate synthase-like"/>
    <property type="match status" value="1"/>
</dbReference>
<keyword evidence="4" id="KW-1185">Reference proteome</keyword>
<name>R7U441_CAPTE</name>
<dbReference type="InterPro" id="IPR041667">
    <property type="entry name" value="Cupin_8"/>
</dbReference>
<dbReference type="STRING" id="283909.R7U441"/>
<evidence type="ECO:0000259" key="1">
    <source>
        <dbReference type="PROSITE" id="PS51184"/>
    </source>
</evidence>
<dbReference type="Pfam" id="PF13621">
    <property type="entry name" value="Cupin_8"/>
    <property type="match status" value="1"/>
</dbReference>
<protein>
    <recommendedName>
        <fullName evidence="1">JmjC domain-containing protein</fullName>
    </recommendedName>
</protein>
<evidence type="ECO:0000313" key="4">
    <source>
        <dbReference type="Proteomes" id="UP000014760"/>
    </source>
</evidence>
<feature type="domain" description="JmjC" evidence="1">
    <location>
        <begin position="95"/>
        <end position="258"/>
    </location>
</feature>
<evidence type="ECO:0000313" key="3">
    <source>
        <dbReference type="EnsemblMetazoa" id="CapteP205549"/>
    </source>
</evidence>
<proteinExistence type="predicted"/>
<dbReference type="PANTHER" id="PTHR12461:SF53">
    <property type="entry name" value="JMJC DOMAIN-CONTAINING PROTEIN"/>
    <property type="match status" value="1"/>
</dbReference>
<dbReference type="EMBL" id="KB307920">
    <property type="protein sequence ID" value="ELT98441.1"/>
    <property type="molecule type" value="Genomic_DNA"/>
</dbReference>
<dbReference type="EMBL" id="AMQN01002044">
    <property type="status" value="NOT_ANNOTATED_CDS"/>
    <property type="molecule type" value="Genomic_DNA"/>
</dbReference>
<dbReference type="Proteomes" id="UP000014760">
    <property type="component" value="Unassembled WGS sequence"/>
</dbReference>
<dbReference type="InterPro" id="IPR003347">
    <property type="entry name" value="JmjC_dom"/>
</dbReference>
<dbReference type="OMA" id="TASVIHY"/>
<reference evidence="4" key="1">
    <citation type="submission" date="2012-12" db="EMBL/GenBank/DDBJ databases">
        <authorList>
            <person name="Hellsten U."/>
            <person name="Grimwood J."/>
            <person name="Chapman J.A."/>
            <person name="Shapiro H."/>
            <person name="Aerts A."/>
            <person name="Otillar R.P."/>
            <person name="Terry A.Y."/>
            <person name="Boore J.L."/>
            <person name="Simakov O."/>
            <person name="Marletaz F."/>
            <person name="Cho S.-J."/>
            <person name="Edsinger-Gonzales E."/>
            <person name="Havlak P."/>
            <person name="Kuo D.-H."/>
            <person name="Larsson T."/>
            <person name="Lv J."/>
            <person name="Arendt D."/>
            <person name="Savage R."/>
            <person name="Osoegawa K."/>
            <person name="de Jong P."/>
            <person name="Lindberg D.R."/>
            <person name="Seaver E.C."/>
            <person name="Weisblat D.A."/>
            <person name="Putnam N.H."/>
            <person name="Grigoriev I.V."/>
            <person name="Rokhsar D.S."/>
        </authorList>
    </citation>
    <scope>NUCLEOTIDE SEQUENCE</scope>
    <source>
        <strain evidence="4">I ESC-2004</strain>
    </source>
</reference>
<dbReference type="EnsemblMetazoa" id="CapteT205549">
    <property type="protein sequence ID" value="CapteP205549"/>
    <property type="gene ID" value="CapteG205549"/>
</dbReference>
<evidence type="ECO:0000313" key="2">
    <source>
        <dbReference type="EMBL" id="ELT98441.1"/>
    </source>
</evidence>
<sequence>MPHFITVCVKGWQRTSEGPIPEYLDVPEAERFYEDFVVGENPVVFRGAVTDAPATTKWAKDDFLKEEFGELNIHVIKGKDKIPTEMKFKKFIREYQYEDWYLTNSIPQPMMPYLTLPKCLQCGLKKYLLEFELWMSAGGTSSTLHSHADHHLHCLLTGRKDFIVISPDLKDKLSFKETIGLHGAGVSDIDVEMVNMFKHKELGSVTWKWATLKPGDCIYIPAKYIHQVRSYGRSISWTMLWAPSPEIDFSDCEESDSGKAMVLGDTTPVWTYIDADKQLSNIKLNAASLRHHLMLQLREEESLSLETFKHFYDEVMSEVDDHPDVNDVWSMLGAIHEGNITKQAIAEMDSATLDKVSIILNSPHIRRHDEL</sequence>
<reference evidence="3" key="3">
    <citation type="submission" date="2015-06" db="UniProtKB">
        <authorList>
            <consortium name="EnsemblMetazoa"/>
        </authorList>
    </citation>
    <scope>IDENTIFICATION</scope>
</reference>
<dbReference type="OrthoDB" id="415358at2759"/>
<reference evidence="2 4" key="2">
    <citation type="journal article" date="2013" name="Nature">
        <title>Insights into bilaterian evolution from three spiralian genomes.</title>
        <authorList>
            <person name="Simakov O."/>
            <person name="Marletaz F."/>
            <person name="Cho S.J."/>
            <person name="Edsinger-Gonzales E."/>
            <person name="Havlak P."/>
            <person name="Hellsten U."/>
            <person name="Kuo D.H."/>
            <person name="Larsson T."/>
            <person name="Lv J."/>
            <person name="Arendt D."/>
            <person name="Savage R."/>
            <person name="Osoegawa K."/>
            <person name="de Jong P."/>
            <person name="Grimwood J."/>
            <person name="Chapman J.A."/>
            <person name="Shapiro H."/>
            <person name="Aerts A."/>
            <person name="Otillar R.P."/>
            <person name="Terry A.Y."/>
            <person name="Boore J.L."/>
            <person name="Grigoriev I.V."/>
            <person name="Lindberg D.R."/>
            <person name="Seaver E.C."/>
            <person name="Weisblat D.A."/>
            <person name="Putnam N.H."/>
            <person name="Rokhsar D.S."/>
        </authorList>
    </citation>
    <scope>NUCLEOTIDE SEQUENCE</scope>
    <source>
        <strain evidence="2 4">I ESC-2004</strain>
    </source>
</reference>